<evidence type="ECO:0000256" key="7">
    <source>
        <dbReference type="SAM" id="MobiDB-lite"/>
    </source>
</evidence>
<dbReference type="PROSITE" id="PS50048">
    <property type="entry name" value="ZN2_CY6_FUNGAL_2"/>
    <property type="match status" value="1"/>
</dbReference>
<evidence type="ECO:0000256" key="4">
    <source>
        <dbReference type="ARBA" id="ARBA00023125"/>
    </source>
</evidence>
<dbReference type="Pfam" id="PF00172">
    <property type="entry name" value="Zn_clus"/>
    <property type="match status" value="1"/>
</dbReference>
<dbReference type="GO" id="GO:0005634">
    <property type="term" value="C:nucleus"/>
    <property type="evidence" value="ECO:0007669"/>
    <property type="project" value="UniProtKB-SubCell"/>
</dbReference>
<dbReference type="InterPro" id="IPR001138">
    <property type="entry name" value="Zn2Cys6_DnaBD"/>
</dbReference>
<reference evidence="9" key="1">
    <citation type="submission" date="2022-11" db="EMBL/GenBank/DDBJ databases">
        <authorList>
            <person name="Petersen C."/>
        </authorList>
    </citation>
    <scope>NUCLEOTIDE SEQUENCE</scope>
    <source>
        <strain evidence="9">IBT 19713</strain>
    </source>
</reference>
<evidence type="ECO:0000256" key="3">
    <source>
        <dbReference type="ARBA" id="ARBA00023015"/>
    </source>
</evidence>
<organism evidence="9 10">
    <name type="scientific">Penicillium chermesinum</name>
    <dbReference type="NCBI Taxonomy" id="63820"/>
    <lineage>
        <taxon>Eukaryota</taxon>
        <taxon>Fungi</taxon>
        <taxon>Dikarya</taxon>
        <taxon>Ascomycota</taxon>
        <taxon>Pezizomycotina</taxon>
        <taxon>Eurotiomycetes</taxon>
        <taxon>Eurotiomycetidae</taxon>
        <taxon>Eurotiales</taxon>
        <taxon>Aspergillaceae</taxon>
        <taxon>Penicillium</taxon>
    </lineage>
</organism>
<dbReference type="Pfam" id="PF04082">
    <property type="entry name" value="Fungal_trans"/>
    <property type="match status" value="1"/>
</dbReference>
<dbReference type="SMART" id="SM00066">
    <property type="entry name" value="GAL4"/>
    <property type="match status" value="1"/>
</dbReference>
<proteinExistence type="predicted"/>
<dbReference type="CDD" id="cd00067">
    <property type="entry name" value="GAL4"/>
    <property type="match status" value="1"/>
</dbReference>
<dbReference type="Gene3D" id="4.10.240.10">
    <property type="entry name" value="Zn(2)-C6 fungal-type DNA-binding domain"/>
    <property type="match status" value="1"/>
</dbReference>
<evidence type="ECO:0000256" key="1">
    <source>
        <dbReference type="ARBA" id="ARBA00004123"/>
    </source>
</evidence>
<dbReference type="OrthoDB" id="6486656at2759"/>
<keyword evidence="6" id="KW-0539">Nucleus</keyword>
<dbReference type="GeneID" id="83200454"/>
<keyword evidence="5" id="KW-0804">Transcription</keyword>
<dbReference type="PANTHER" id="PTHR46910">
    <property type="entry name" value="TRANSCRIPTION FACTOR PDR1"/>
    <property type="match status" value="1"/>
</dbReference>
<dbReference type="CDD" id="cd12148">
    <property type="entry name" value="fungal_TF_MHR"/>
    <property type="match status" value="1"/>
</dbReference>
<dbReference type="PANTHER" id="PTHR46910:SF3">
    <property type="entry name" value="HALOTOLERANCE PROTEIN 9-RELATED"/>
    <property type="match status" value="1"/>
</dbReference>
<accession>A0A9W9P7Q2</accession>
<evidence type="ECO:0000256" key="6">
    <source>
        <dbReference type="ARBA" id="ARBA00023242"/>
    </source>
</evidence>
<dbReference type="SUPFAM" id="SSF57701">
    <property type="entry name" value="Zn2/Cys6 DNA-binding domain"/>
    <property type="match status" value="1"/>
</dbReference>
<dbReference type="GO" id="GO:0008270">
    <property type="term" value="F:zinc ion binding"/>
    <property type="evidence" value="ECO:0007669"/>
    <property type="project" value="InterPro"/>
</dbReference>
<comment type="caution">
    <text evidence="9">The sequence shown here is derived from an EMBL/GenBank/DDBJ whole genome shotgun (WGS) entry which is preliminary data.</text>
</comment>
<dbReference type="Proteomes" id="UP001150941">
    <property type="component" value="Unassembled WGS sequence"/>
</dbReference>
<dbReference type="GO" id="GO:0003677">
    <property type="term" value="F:DNA binding"/>
    <property type="evidence" value="ECO:0007669"/>
    <property type="project" value="UniProtKB-KW"/>
</dbReference>
<feature type="domain" description="Zn(2)-C6 fungal-type" evidence="8">
    <location>
        <begin position="30"/>
        <end position="59"/>
    </location>
</feature>
<dbReference type="InterPro" id="IPR036864">
    <property type="entry name" value="Zn2-C6_fun-type_DNA-bd_sf"/>
</dbReference>
<dbReference type="AlphaFoldDB" id="A0A9W9P7Q2"/>
<comment type="subcellular location">
    <subcellularLocation>
        <location evidence="1">Nucleus</location>
    </subcellularLocation>
</comment>
<dbReference type="InterPro" id="IPR050987">
    <property type="entry name" value="AtrR-like"/>
</dbReference>
<evidence type="ECO:0000259" key="8">
    <source>
        <dbReference type="PROSITE" id="PS50048"/>
    </source>
</evidence>
<evidence type="ECO:0000313" key="10">
    <source>
        <dbReference type="Proteomes" id="UP001150941"/>
    </source>
</evidence>
<sequence>MNQTFSISSSPVANSRNTATQRNSAPKTISCDVCRRRKIKCDRANPCSQCASSFNDCVYSEPARQKKRRRVSPHTVEVLENRIQALERSSPPNGSQSIPREYHRHSNGSGRGAPPENPADMSSSSAAGTPIVFEPVARIYHSAEKGDFEFQGYSADRTFIQGFKDEFAGWEFDTAHKKLPNLFSVTGLFDTSSGTLIGDELPERALAVRLTEAALDAQVMFSVIHRPSFNISFNLIYMLDQQHYSVLEWRFLALFYAVLAYGRLHADIRKDDSKCKDIVSLQAIFFKILFHLVVTRVFTSYTYSSAALSVAIRMGLHKPLGNQHDFVSREMGKRLFRGLWVLSNDVAASCGLPRLLSSSEIPNEPFLEVNDSYFDRTRMGKQPQDELCLVAAANVYQSLQPIFHRITDLMYSEKRFQVSAPAQSMRYTIDIETLQILEAELGKWLNNIPTAFRLGKSFGNRQLLTAQFNVCISYAHSQIYLYRPFLQHFTKCSNTHISPESSQVPWLAAICIQACENVVMLCEDMYRRELLTGGNWIVSRALFSSSLTLFYAVLASTGSRQMDSLSGCLAMARKISDRLATRNVPAHRWKVMLTIMIATLPPSAKHIQERLMEYDSKMSSLCFYDTEQTVPDDTYTASLGEQALSFLSSQSPDSIKSQGLPPRRLAALRFGCIPESIMTPTLARPPSRMDLNAAQSMRQEYGSPSQLYINEEAKADFGNEICGTPDERNCFDLQFNPESVDFGNMDDFLDLQSWL</sequence>
<keyword evidence="3" id="KW-0805">Transcription regulation</keyword>
<keyword evidence="4" id="KW-0238">DNA-binding</keyword>
<evidence type="ECO:0000313" key="9">
    <source>
        <dbReference type="EMBL" id="KAJ5239235.1"/>
    </source>
</evidence>
<keyword evidence="10" id="KW-1185">Reference proteome</keyword>
<gene>
    <name evidence="9" type="ORF">N7468_003854</name>
</gene>
<reference evidence="9" key="2">
    <citation type="journal article" date="2023" name="IMA Fungus">
        <title>Comparative genomic study of the Penicillium genus elucidates a diverse pangenome and 15 lateral gene transfer events.</title>
        <authorList>
            <person name="Petersen C."/>
            <person name="Sorensen T."/>
            <person name="Nielsen M.R."/>
            <person name="Sondergaard T.E."/>
            <person name="Sorensen J.L."/>
            <person name="Fitzpatrick D.A."/>
            <person name="Frisvad J.C."/>
            <person name="Nielsen K.L."/>
        </authorList>
    </citation>
    <scope>NUCLEOTIDE SEQUENCE</scope>
    <source>
        <strain evidence="9">IBT 19713</strain>
    </source>
</reference>
<dbReference type="InterPro" id="IPR007219">
    <property type="entry name" value="XnlR_reg_dom"/>
</dbReference>
<name>A0A9W9P7Q2_9EURO</name>
<evidence type="ECO:0000256" key="2">
    <source>
        <dbReference type="ARBA" id="ARBA00022723"/>
    </source>
</evidence>
<protein>
    <recommendedName>
        <fullName evidence="8">Zn(2)-C6 fungal-type domain-containing protein</fullName>
    </recommendedName>
</protein>
<dbReference type="GO" id="GO:0006351">
    <property type="term" value="P:DNA-templated transcription"/>
    <property type="evidence" value="ECO:0007669"/>
    <property type="project" value="InterPro"/>
</dbReference>
<feature type="region of interest" description="Disordered" evidence="7">
    <location>
        <begin position="83"/>
        <end position="127"/>
    </location>
</feature>
<dbReference type="PROSITE" id="PS00463">
    <property type="entry name" value="ZN2_CY6_FUNGAL_1"/>
    <property type="match status" value="1"/>
</dbReference>
<dbReference type="EMBL" id="JAPQKS010000003">
    <property type="protein sequence ID" value="KAJ5239235.1"/>
    <property type="molecule type" value="Genomic_DNA"/>
</dbReference>
<dbReference type="GO" id="GO:0000981">
    <property type="term" value="F:DNA-binding transcription factor activity, RNA polymerase II-specific"/>
    <property type="evidence" value="ECO:0007669"/>
    <property type="project" value="InterPro"/>
</dbReference>
<evidence type="ECO:0000256" key="5">
    <source>
        <dbReference type="ARBA" id="ARBA00023163"/>
    </source>
</evidence>
<keyword evidence="2" id="KW-0479">Metal-binding</keyword>
<dbReference type="RefSeq" id="XP_058332154.1">
    <property type="nucleotide sequence ID" value="XM_058473151.1"/>
</dbReference>
<feature type="region of interest" description="Disordered" evidence="7">
    <location>
        <begin position="1"/>
        <end position="27"/>
    </location>
</feature>